<dbReference type="PRINTS" id="PR00305">
    <property type="entry name" value="1433ZETA"/>
</dbReference>
<feature type="domain" description="14-3-3" evidence="3">
    <location>
        <begin position="5"/>
        <end position="242"/>
    </location>
</feature>
<dbReference type="EMBL" id="HBKN01035498">
    <property type="protein sequence ID" value="CAE2321695.1"/>
    <property type="molecule type" value="Transcribed_RNA"/>
</dbReference>
<evidence type="ECO:0000256" key="2">
    <source>
        <dbReference type="PIRSR" id="PIRSR000868-1"/>
    </source>
</evidence>
<dbReference type="OMA" id="DSTQCES"/>
<dbReference type="PIRSF" id="PIRSF000868">
    <property type="entry name" value="14-3-3"/>
    <property type="match status" value="1"/>
</dbReference>
<dbReference type="PANTHER" id="PTHR18860">
    <property type="entry name" value="14-3-3 PROTEIN"/>
    <property type="match status" value="1"/>
</dbReference>
<reference evidence="4" key="1">
    <citation type="submission" date="2021-01" db="EMBL/GenBank/DDBJ databases">
        <authorList>
            <person name="Corre E."/>
            <person name="Pelletier E."/>
            <person name="Niang G."/>
            <person name="Scheremetjew M."/>
            <person name="Finn R."/>
            <person name="Kale V."/>
            <person name="Holt S."/>
            <person name="Cochrane G."/>
            <person name="Meng A."/>
            <person name="Brown T."/>
            <person name="Cohen L."/>
        </authorList>
    </citation>
    <scope>NUCLEOTIDE SEQUENCE</scope>
    <source>
        <strain evidence="4">CCMP 2712</strain>
    </source>
</reference>
<dbReference type="SUPFAM" id="SSF48445">
    <property type="entry name" value="14-3-3 protein"/>
    <property type="match status" value="1"/>
</dbReference>
<accession>A0A7S4P2I6</accession>
<dbReference type="Gene3D" id="1.20.190.20">
    <property type="entry name" value="14-3-3 domain"/>
    <property type="match status" value="1"/>
</dbReference>
<dbReference type="InterPro" id="IPR000308">
    <property type="entry name" value="14-3-3"/>
</dbReference>
<evidence type="ECO:0000256" key="1">
    <source>
        <dbReference type="ARBA" id="ARBA00006141"/>
    </source>
</evidence>
<evidence type="ECO:0000313" key="4">
    <source>
        <dbReference type="EMBL" id="CAE2321695.1"/>
    </source>
</evidence>
<feature type="site" description="Interaction with phosphoserine on interacting protein" evidence="2">
    <location>
        <position position="131"/>
    </location>
</feature>
<evidence type="ECO:0000259" key="3">
    <source>
        <dbReference type="SMART" id="SM00101"/>
    </source>
</evidence>
<dbReference type="InterPro" id="IPR023410">
    <property type="entry name" value="14-3-3_domain"/>
</dbReference>
<sequence>MAEDRQQLVFMAKLAEQSERYDEMKEGMMQIVELGPQLTLEEREMLSIAYKHCVGNRRTSSRIISAMEEKDANKKDPDSLEKIREYRVKVDEELKFLCEEIIRLLDMKLIPNAADDENLVYYNKMKGDYFRYLAECLPEPDRSKYAESSRASYQTASEIAEKLSPTNPTRLGLALNYTVLQFEVLKQTEEACKLAKKAFDDAIEQVDSLDEAHYKESSTIMQLLRDNLTTWTADMHVSTADE</sequence>
<organism evidence="4">
    <name type="scientific">Guillardia theta</name>
    <name type="common">Cryptophyte</name>
    <name type="synonym">Cryptomonas phi</name>
    <dbReference type="NCBI Taxonomy" id="55529"/>
    <lineage>
        <taxon>Eukaryota</taxon>
        <taxon>Cryptophyceae</taxon>
        <taxon>Pyrenomonadales</taxon>
        <taxon>Geminigeraceae</taxon>
        <taxon>Guillardia</taxon>
    </lineage>
</organism>
<dbReference type="InterPro" id="IPR036815">
    <property type="entry name" value="14-3-3_dom_sf"/>
</dbReference>
<dbReference type="Pfam" id="PF00244">
    <property type="entry name" value="14-3-3"/>
    <property type="match status" value="1"/>
</dbReference>
<comment type="similarity">
    <text evidence="1">Belongs to the 14-3-3 family.</text>
</comment>
<protein>
    <recommendedName>
        <fullName evidence="3">14-3-3 domain-containing protein</fullName>
    </recommendedName>
</protein>
<dbReference type="CDD" id="cd08774">
    <property type="entry name" value="14-3-3"/>
    <property type="match status" value="1"/>
</dbReference>
<dbReference type="AlphaFoldDB" id="A0A7S4P2I6"/>
<name>A0A7S4P2I6_GUITH</name>
<dbReference type="SMART" id="SM00101">
    <property type="entry name" value="14_3_3"/>
    <property type="match status" value="1"/>
</dbReference>
<gene>
    <name evidence="4" type="ORF">GTHE00462_LOCUS27701</name>
</gene>
<proteinExistence type="inferred from homology"/>
<feature type="site" description="Interaction with phosphoserine on interacting protein" evidence="2">
    <location>
        <position position="58"/>
    </location>
</feature>